<proteinExistence type="predicted"/>
<accession>A0ACB8RAQ3</accession>
<evidence type="ECO:0000313" key="2">
    <source>
        <dbReference type="Proteomes" id="UP000814033"/>
    </source>
</evidence>
<reference evidence="1" key="1">
    <citation type="submission" date="2021-02" db="EMBL/GenBank/DDBJ databases">
        <authorList>
            <consortium name="DOE Joint Genome Institute"/>
            <person name="Ahrendt S."/>
            <person name="Looney B.P."/>
            <person name="Miyauchi S."/>
            <person name="Morin E."/>
            <person name="Drula E."/>
            <person name="Courty P.E."/>
            <person name="Chicoki N."/>
            <person name="Fauchery L."/>
            <person name="Kohler A."/>
            <person name="Kuo A."/>
            <person name="Labutti K."/>
            <person name="Pangilinan J."/>
            <person name="Lipzen A."/>
            <person name="Riley R."/>
            <person name="Andreopoulos W."/>
            <person name="He G."/>
            <person name="Johnson J."/>
            <person name="Barry K.W."/>
            <person name="Grigoriev I.V."/>
            <person name="Nagy L."/>
            <person name="Hibbett D."/>
            <person name="Henrissat B."/>
            <person name="Matheny P.B."/>
            <person name="Labbe J."/>
            <person name="Martin F."/>
        </authorList>
    </citation>
    <scope>NUCLEOTIDE SEQUENCE</scope>
    <source>
        <strain evidence="1">FP105234-sp</strain>
    </source>
</reference>
<evidence type="ECO:0000313" key="1">
    <source>
        <dbReference type="EMBL" id="KAI0040962.1"/>
    </source>
</evidence>
<protein>
    <submittedName>
        <fullName evidence="1">Glycoside hydrolase family 16 protein</fullName>
    </submittedName>
</protein>
<comment type="caution">
    <text evidence="1">The sequence shown here is derived from an EMBL/GenBank/DDBJ whole genome shotgun (WGS) entry which is preliminary data.</text>
</comment>
<reference evidence="1" key="2">
    <citation type="journal article" date="2022" name="New Phytol.">
        <title>Evolutionary transition to the ectomycorrhizal habit in the genomes of a hyperdiverse lineage of mushroom-forming fungi.</title>
        <authorList>
            <person name="Looney B."/>
            <person name="Miyauchi S."/>
            <person name="Morin E."/>
            <person name="Drula E."/>
            <person name="Courty P.E."/>
            <person name="Kohler A."/>
            <person name="Kuo A."/>
            <person name="LaButti K."/>
            <person name="Pangilinan J."/>
            <person name="Lipzen A."/>
            <person name="Riley R."/>
            <person name="Andreopoulos W."/>
            <person name="He G."/>
            <person name="Johnson J."/>
            <person name="Nolan M."/>
            <person name="Tritt A."/>
            <person name="Barry K.W."/>
            <person name="Grigoriev I.V."/>
            <person name="Nagy L.G."/>
            <person name="Hibbett D."/>
            <person name="Henrissat B."/>
            <person name="Matheny P.B."/>
            <person name="Labbe J."/>
            <person name="Martin F.M."/>
        </authorList>
    </citation>
    <scope>NUCLEOTIDE SEQUENCE</scope>
    <source>
        <strain evidence="1">FP105234-sp</strain>
    </source>
</reference>
<name>A0ACB8RAQ3_9AGAM</name>
<sequence>MLTSAAFLLLSSFVLSAIAGHPSHNNLRARHARQAHRRDKSFTLTDKYVGKDFLDEGKWGYFTGSDPTHGSVNFVSQSDAVKKGLAFVRPDNVAVLAVDNTTDLSPGQNRNTIRITSTKSYNGGLFIADFGAMPHGCSVWPAWWSVGPNWPSAGEIDVIEGVNEGTVNQYTLHTGEGCNLARNPPASSTGSLAFTSKVLGTTCASSGGDNSGCAFLDSDTRSFGHGFNEQGGGVYAHLWDNTGIKAWHFARGEIPADITAGAPNPDSWPTPQAFWAASGCDIAQHFHDHNLVIDTTLCGDFAGGAYPQSGCPGTCAQAVADKTNFDFARWQINSISVYN</sequence>
<keyword evidence="2" id="KW-1185">Reference proteome</keyword>
<organism evidence="1 2">
    <name type="scientific">Auriscalpium vulgare</name>
    <dbReference type="NCBI Taxonomy" id="40419"/>
    <lineage>
        <taxon>Eukaryota</taxon>
        <taxon>Fungi</taxon>
        <taxon>Dikarya</taxon>
        <taxon>Basidiomycota</taxon>
        <taxon>Agaricomycotina</taxon>
        <taxon>Agaricomycetes</taxon>
        <taxon>Russulales</taxon>
        <taxon>Auriscalpiaceae</taxon>
        <taxon>Auriscalpium</taxon>
    </lineage>
</organism>
<keyword evidence="1" id="KW-0378">Hydrolase</keyword>
<dbReference type="EMBL" id="MU276155">
    <property type="protein sequence ID" value="KAI0040962.1"/>
    <property type="molecule type" value="Genomic_DNA"/>
</dbReference>
<gene>
    <name evidence="1" type="ORF">FA95DRAFT_1611381</name>
</gene>
<dbReference type="Proteomes" id="UP000814033">
    <property type="component" value="Unassembled WGS sequence"/>
</dbReference>